<accession>C8S5C8</accession>
<dbReference type="Pfam" id="PF06835">
    <property type="entry name" value="LptC"/>
    <property type="match status" value="1"/>
</dbReference>
<dbReference type="AlphaFoldDB" id="C8S5C8"/>
<sequence>MALSRHDNLHSRLVGWLKVLLPLLALVILSTLFMVSRKIDPQDAIPYAEVDVADRIREPRMTEPAYAGVTEDGASLTVTADAARPDASGKGGTAQTLRAELDTPDGAHTSIVAQNGTFDDTARQMRLNGGVQITTSTGYLMTTEALVSELDRTEVTSAGPVAGTGPLGVLSAGQMRITATEGVSGSYVLVFKNRVKLIYRPPEPPPNDK</sequence>
<dbReference type="Gene3D" id="2.60.450.10">
    <property type="entry name" value="Lipopolysaccharide (LPS) transport protein A like domain"/>
    <property type="match status" value="1"/>
</dbReference>
<reference evidence="2 3" key="1">
    <citation type="submission" date="2009-08" db="EMBL/GenBank/DDBJ databases">
        <title>The draft genome of Rhodobacter sp. SW2.</title>
        <authorList>
            <consortium name="US DOE Joint Genome Institute (JGI-PGF)"/>
            <person name="Lucas S."/>
            <person name="Copeland A."/>
            <person name="Lapidus A."/>
            <person name="Glavina del Rio T."/>
            <person name="Tice H."/>
            <person name="Bruce D."/>
            <person name="Goodwin L."/>
            <person name="Pitluck S."/>
            <person name="Larimer F."/>
            <person name="Land M.L."/>
            <person name="Hauser L."/>
            <person name="Emerson D."/>
        </authorList>
    </citation>
    <scope>NUCLEOTIDE SEQUENCE [LARGE SCALE GENOMIC DNA]</scope>
    <source>
        <strain evidence="2 3">SW2</strain>
    </source>
</reference>
<keyword evidence="1" id="KW-1133">Transmembrane helix</keyword>
<dbReference type="eggNOG" id="COG5375">
    <property type="taxonomic scope" value="Bacteria"/>
</dbReference>
<organism evidence="2 3">
    <name type="scientific">Rhodobacter ferrooxidans</name>
    <dbReference type="NCBI Taxonomy" id="371731"/>
    <lineage>
        <taxon>Bacteria</taxon>
        <taxon>Pseudomonadati</taxon>
        <taxon>Pseudomonadota</taxon>
        <taxon>Alphaproteobacteria</taxon>
        <taxon>Rhodobacterales</taxon>
        <taxon>Rhodobacter group</taxon>
        <taxon>Rhodobacter</taxon>
    </lineage>
</organism>
<keyword evidence="3" id="KW-1185">Reference proteome</keyword>
<protein>
    <recommendedName>
        <fullName evidence="4">Lipopolysaccharide export system protein LptC</fullName>
    </recommendedName>
</protein>
<dbReference type="RefSeq" id="WP_008032940.1">
    <property type="nucleotide sequence ID" value="NZ_ACYY01000033.1"/>
</dbReference>
<dbReference type="OrthoDB" id="7871110at2"/>
<dbReference type="InterPro" id="IPR010664">
    <property type="entry name" value="LipoPS_assembly_LptC-rel"/>
</dbReference>
<evidence type="ECO:0000256" key="1">
    <source>
        <dbReference type="SAM" id="Phobius"/>
    </source>
</evidence>
<keyword evidence="1" id="KW-0812">Transmembrane</keyword>
<name>C8S5C8_9RHOB</name>
<comment type="caution">
    <text evidence="2">The sequence shown here is derived from an EMBL/GenBank/DDBJ whole genome shotgun (WGS) entry which is preliminary data.</text>
</comment>
<dbReference type="EMBL" id="ACYY01000033">
    <property type="protein sequence ID" value="EEW23800.1"/>
    <property type="molecule type" value="Genomic_DNA"/>
</dbReference>
<proteinExistence type="predicted"/>
<keyword evidence="1" id="KW-0472">Membrane</keyword>
<evidence type="ECO:0008006" key="4">
    <source>
        <dbReference type="Google" id="ProtNLM"/>
    </source>
</evidence>
<feature type="transmembrane region" description="Helical" evidence="1">
    <location>
        <begin position="13"/>
        <end position="35"/>
    </location>
</feature>
<evidence type="ECO:0000313" key="3">
    <source>
        <dbReference type="Proteomes" id="UP000010121"/>
    </source>
</evidence>
<gene>
    <name evidence="2" type="ORF">Rsw2DRAFT_3257</name>
</gene>
<evidence type="ECO:0000313" key="2">
    <source>
        <dbReference type="EMBL" id="EEW23800.1"/>
    </source>
</evidence>
<dbReference type="STRING" id="371731.Rsw2DRAFT_3257"/>
<dbReference type="Proteomes" id="UP000010121">
    <property type="component" value="Unassembled WGS sequence"/>
</dbReference>